<comment type="caution">
    <text evidence="3">The sequence shown here is derived from an EMBL/GenBank/DDBJ whole genome shotgun (WGS) entry which is preliminary data.</text>
</comment>
<dbReference type="Pfam" id="PF08238">
    <property type="entry name" value="Sel1"/>
    <property type="match status" value="5"/>
</dbReference>
<dbReference type="SMART" id="SM00028">
    <property type="entry name" value="TPR"/>
    <property type="match status" value="3"/>
</dbReference>
<evidence type="ECO:0008006" key="5">
    <source>
        <dbReference type="Google" id="ProtNLM"/>
    </source>
</evidence>
<dbReference type="SUPFAM" id="SSF69360">
    <property type="entry name" value="Cell wall binding repeat"/>
    <property type="match status" value="1"/>
</dbReference>
<evidence type="ECO:0000256" key="2">
    <source>
        <dbReference type="SAM" id="MobiDB-lite"/>
    </source>
</evidence>
<feature type="region of interest" description="Disordered" evidence="2">
    <location>
        <begin position="256"/>
        <end position="317"/>
    </location>
</feature>
<dbReference type="RefSeq" id="WP_151890451.1">
    <property type="nucleotide sequence ID" value="NZ_VNIK02000006.1"/>
</dbReference>
<dbReference type="InterPro" id="IPR019734">
    <property type="entry name" value="TPR_rpt"/>
</dbReference>
<dbReference type="Proteomes" id="UP000319204">
    <property type="component" value="Unassembled WGS sequence"/>
</dbReference>
<reference evidence="3" key="1">
    <citation type="submission" date="2019-10" db="EMBL/GenBank/DDBJ databases">
        <title>Muricauda hadale sp. nov., a piezophilic bacterium isolated from hadopelagic water of the Mariana Trench.</title>
        <authorList>
            <person name="Wei Y."/>
        </authorList>
    </citation>
    <scope>NUCLEOTIDE SEQUENCE [LARGE SCALE GENOMIC DNA]</scope>
    <source>
        <strain evidence="3">MT-229</strain>
    </source>
</reference>
<feature type="repeat" description="TPR" evidence="1">
    <location>
        <begin position="201"/>
        <end position="234"/>
    </location>
</feature>
<feature type="compositionally biased region" description="Low complexity" evidence="2">
    <location>
        <begin position="260"/>
        <end position="313"/>
    </location>
</feature>
<dbReference type="OrthoDB" id="623514at2"/>
<proteinExistence type="predicted"/>
<evidence type="ECO:0000256" key="1">
    <source>
        <dbReference type="PROSITE-ProRule" id="PRU00339"/>
    </source>
</evidence>
<dbReference type="SMART" id="SM00671">
    <property type="entry name" value="SEL1"/>
    <property type="match status" value="4"/>
</dbReference>
<dbReference type="PANTHER" id="PTHR37841:SF1">
    <property type="entry name" value="DUF3298 DOMAIN-CONTAINING PROTEIN"/>
    <property type="match status" value="1"/>
</dbReference>
<dbReference type="InterPro" id="IPR032774">
    <property type="entry name" value="WG_beta_rep"/>
</dbReference>
<dbReference type="SUPFAM" id="SSF81901">
    <property type="entry name" value="HCP-like"/>
    <property type="match status" value="2"/>
</dbReference>
<dbReference type="EMBL" id="VNIK02000006">
    <property type="protein sequence ID" value="KAB5488167.1"/>
    <property type="molecule type" value="Genomic_DNA"/>
</dbReference>
<dbReference type="Pfam" id="PF14903">
    <property type="entry name" value="WG_beta_rep"/>
    <property type="match status" value="2"/>
</dbReference>
<dbReference type="Gene3D" id="1.25.40.10">
    <property type="entry name" value="Tetratricopeptide repeat domain"/>
    <property type="match status" value="3"/>
</dbReference>
<dbReference type="InterPro" id="IPR006597">
    <property type="entry name" value="Sel1-like"/>
</dbReference>
<keyword evidence="4" id="KW-1185">Reference proteome</keyword>
<evidence type="ECO:0000313" key="4">
    <source>
        <dbReference type="Proteomes" id="UP000319204"/>
    </source>
</evidence>
<accession>A0A5N5IW77</accession>
<keyword evidence="1" id="KW-0802">TPR repeat</keyword>
<gene>
    <name evidence="3" type="ORF">FOT42_010095</name>
</gene>
<name>A0A5N5IW77_9FLAO</name>
<dbReference type="PANTHER" id="PTHR37841">
    <property type="entry name" value="GLR2918 PROTEIN"/>
    <property type="match status" value="1"/>
</dbReference>
<organism evidence="3 4">
    <name type="scientific">Flagellimonas hadalis</name>
    <dbReference type="NCBI Taxonomy" id="2597517"/>
    <lineage>
        <taxon>Bacteria</taxon>
        <taxon>Pseudomonadati</taxon>
        <taxon>Bacteroidota</taxon>
        <taxon>Flavobacteriia</taxon>
        <taxon>Flavobacteriales</taxon>
        <taxon>Flavobacteriaceae</taxon>
        <taxon>Flagellimonas</taxon>
    </lineage>
</organism>
<sequence>MIKLRLLSFLFLVLIGTKTFSQKGDVKSQTLDVNRGSLNYTGPATGFEFSGVKFRYQFVNCGGDVQLGIGYTKNANFTALMMDGQRYYKGTVDEIAPGIWPSASNVSIDEVQADLYYGNTFFGKVNLNYIVGNFGGCFGETFDVLKQVGKDPKKEEYKNNVNNFRLTNVVVLRGDATGDRSLKVASALKADKKKKENSAQADSHLRYGHVEYGIGNYKKAKEHYQKAYALTQNPNTLKLIEDTDKAITHKAEQERLQKEAAANQNSTSSASQSSSSIGPVLTSTSTTTGKTATSQRKSTPSPQSSTKSNSASKDVYKKAEEAGKTLRQMEYEREAYIRQQREKLKYATNPGAYYLEKSGAWDSFNKLIDQIEQRDRKTEEQLDREWRERQRRQRLARIRQQEENARQDALAKQRAAYFYALPSNELPYNGINSTHNKLYYFFYHYTGGLRDLENINVSNVFAIGQYPDGSWPDSKEIMEDIYKVSIDPRKYTNVYHDIVGYFQSESEAISAYTAFKNKINALDLYSKSLYYQGENANVVYGGNEAMKPINQLFAKAATLFNQKNYPEALRIYKEGLKQNGGNFNKGLFMNTDMEAIGYIHYLQKNYTESKKWFEKAAENGSVYSLRTLSQMYFSGIGSEKNPEKAITYLSKAVELGDLQSESDLALYYFNNNRPLLAEKMMVQVTNNGEQPMDVRNRFKLLLAKAFAYGQNGFLKITDRSRDYFSELIFDQKVLEAFYEYAMVSVDVGLWSSCLIPPLQDVINNPEQPEDKRNNCRVVMADAILFKHERTKNCGATIDRAMEQYLILKEKGYDVDDRLGLCYLEKKNSLKAFDIHKDGIYSGFYHYDGKDVPQDHAKAVAIWEQQSSQYPEANIFLAVAHFTGKGLPKNEQLAKDLFQEAYEEADEEGFMEYYNNNFKLFLRHFPEFMKDHDALYSFLEEENPSVAKTNETIQDGKEQSPYDAISKAMRTNPYMEMQGYYFAFKGDKMALLDSVYNFVVPFKYESIELVGRGAKGIVRLNGKYGALDKNGVETIPPKYEALRMDEYDNQYIVAKLNGKYGHIDNNGNIKTPFMYERADFFYNGLAEVRLNGKVGYINIANQMVIRNQFEDGNAFIGSQGVTAAKKNGKWGYIDREGKTVIPFKFQEAGYFHSGKAWVKDSKGAGFYIDIKGKKIK</sequence>
<protein>
    <recommendedName>
        <fullName evidence="5">Tetratricopeptide repeat protein</fullName>
    </recommendedName>
</protein>
<dbReference type="PROSITE" id="PS50005">
    <property type="entry name" value="TPR"/>
    <property type="match status" value="1"/>
</dbReference>
<evidence type="ECO:0000313" key="3">
    <source>
        <dbReference type="EMBL" id="KAB5488167.1"/>
    </source>
</evidence>
<dbReference type="AlphaFoldDB" id="A0A5N5IW77"/>
<dbReference type="InterPro" id="IPR011990">
    <property type="entry name" value="TPR-like_helical_dom_sf"/>
</dbReference>